<evidence type="ECO:0000313" key="4">
    <source>
        <dbReference type="EMBL" id="EXF78726.1"/>
    </source>
</evidence>
<dbReference type="KEGG" id="cfj:CFIO01_08498"/>
<evidence type="ECO:0000256" key="1">
    <source>
        <dbReference type="SAM" id="MobiDB-lite"/>
    </source>
</evidence>
<proteinExistence type="predicted"/>
<feature type="compositionally biased region" description="Basic residues" evidence="1">
    <location>
        <begin position="84"/>
        <end position="93"/>
    </location>
</feature>
<evidence type="ECO:0000313" key="5">
    <source>
        <dbReference type="Proteomes" id="UP000020467"/>
    </source>
</evidence>
<feature type="domain" description="Thioredoxin-like fold" evidence="3">
    <location>
        <begin position="160"/>
        <end position="268"/>
    </location>
</feature>
<dbReference type="EMBL" id="JARH01000610">
    <property type="protein sequence ID" value="EXF78726.1"/>
    <property type="molecule type" value="Genomic_DNA"/>
</dbReference>
<evidence type="ECO:0008006" key="6">
    <source>
        <dbReference type="Google" id="ProtNLM"/>
    </source>
</evidence>
<dbReference type="STRING" id="1445577.A0A010REM8"/>
<comment type="caution">
    <text evidence="4">The sequence shown here is derived from an EMBL/GenBank/DDBJ whole genome shotgun (WGS) entry which is preliminary data.</text>
</comment>
<accession>A0A010REM8</accession>
<dbReference type="InterPro" id="IPR012336">
    <property type="entry name" value="Thioredoxin-like_fold"/>
</dbReference>
<dbReference type="InterPro" id="IPR050931">
    <property type="entry name" value="Mito_Protein_Transport_Metaxin"/>
</dbReference>
<dbReference type="Pfam" id="PF17171">
    <property type="entry name" value="GST_C_6"/>
    <property type="match status" value="1"/>
</dbReference>
<dbReference type="AlphaFoldDB" id="A0A010REM8"/>
<dbReference type="PANTHER" id="PTHR12289">
    <property type="entry name" value="METAXIN RELATED"/>
    <property type="match status" value="1"/>
</dbReference>
<evidence type="ECO:0000259" key="2">
    <source>
        <dbReference type="Pfam" id="PF17171"/>
    </source>
</evidence>
<feature type="compositionally biased region" description="Pro residues" evidence="1">
    <location>
        <begin position="60"/>
        <end position="71"/>
    </location>
</feature>
<dbReference type="InterPro" id="IPR033468">
    <property type="entry name" value="Metaxin_GST"/>
</dbReference>
<organism evidence="4 5">
    <name type="scientific">Colletotrichum fioriniae PJ7</name>
    <dbReference type="NCBI Taxonomy" id="1445577"/>
    <lineage>
        <taxon>Eukaryota</taxon>
        <taxon>Fungi</taxon>
        <taxon>Dikarya</taxon>
        <taxon>Ascomycota</taxon>
        <taxon>Pezizomycotina</taxon>
        <taxon>Sordariomycetes</taxon>
        <taxon>Hypocreomycetidae</taxon>
        <taxon>Glomerellales</taxon>
        <taxon>Glomerellaceae</taxon>
        <taxon>Colletotrichum</taxon>
        <taxon>Colletotrichum acutatum species complex</taxon>
    </lineage>
</organism>
<dbReference type="HOGENOM" id="CLU_055680_0_0_1"/>
<sequence length="418" mass="46023">MPQRAHSFPFLPEQQITLTSHLAQPPAELRLPDTRPPHPSAQTLRLIRRELSVSIQSLQPHPPPVLLPARPPSSSTEPASPKASHVRRRRRRQPAIMPDNTPRSWFAVPAPVAALFRRFPLAVYPANELPLRSPSRGNTPTLYVFIADDDAPRGRPSFNPSCLKWQTFLKIAGVDFHIAPSTNHASPSGALPYLLPPSPLRPIAGASKLESYALENTTLKRLPVLSSSFSTSSTPDAELKAREQAYQSLLDHRLRAAWLHALYLAPANADLLSRLYIEPASKNPVVRLTLSHQVRAAAEAEVLKVTRSAVVDVKRVHADARTAFEALAALLEENGSSRGSNSEKGGEGGGGGEWFFGCEGPTLFDASVFSYTQLLLDEEFGWVDASLSEILREFPALVRHRERLLERCFPDSEEGVLV</sequence>
<evidence type="ECO:0000259" key="3">
    <source>
        <dbReference type="Pfam" id="PF17172"/>
    </source>
</evidence>
<reference evidence="4 5" key="1">
    <citation type="submission" date="2014-02" db="EMBL/GenBank/DDBJ databases">
        <title>The genome sequence of Colletotrichum fioriniae PJ7.</title>
        <authorList>
            <person name="Baroncelli R."/>
            <person name="Thon M.R."/>
        </authorList>
    </citation>
    <scope>NUCLEOTIDE SEQUENCE [LARGE SCALE GENOMIC DNA]</scope>
    <source>
        <strain evidence="4 5">PJ7</strain>
    </source>
</reference>
<keyword evidence="5" id="KW-1185">Reference proteome</keyword>
<name>A0A010REM8_9PEZI</name>
<dbReference type="OrthoDB" id="198787at2759"/>
<dbReference type="Proteomes" id="UP000020467">
    <property type="component" value="Unassembled WGS sequence"/>
</dbReference>
<dbReference type="GO" id="GO:0001401">
    <property type="term" value="C:SAM complex"/>
    <property type="evidence" value="ECO:0007669"/>
    <property type="project" value="TreeGrafter"/>
</dbReference>
<dbReference type="eggNOG" id="KOG3028">
    <property type="taxonomic scope" value="Eukaryota"/>
</dbReference>
<feature type="region of interest" description="Disordered" evidence="1">
    <location>
        <begin position="58"/>
        <end position="98"/>
    </location>
</feature>
<feature type="domain" description="Metaxin glutathione S-transferase" evidence="2">
    <location>
        <begin position="353"/>
        <end position="404"/>
    </location>
</feature>
<dbReference type="GO" id="GO:0007005">
    <property type="term" value="P:mitochondrion organization"/>
    <property type="evidence" value="ECO:0007669"/>
    <property type="project" value="TreeGrafter"/>
</dbReference>
<dbReference type="Pfam" id="PF17172">
    <property type="entry name" value="GST_N_4"/>
    <property type="match status" value="1"/>
</dbReference>
<gene>
    <name evidence="4" type="ORF">CFIO01_08498</name>
</gene>
<protein>
    <recommendedName>
        <fullName evidence="6">Mitochondrial outer membrane protein</fullName>
    </recommendedName>
</protein>
<dbReference type="PANTHER" id="PTHR12289:SF44">
    <property type="entry name" value="OUTER MEMBRANE PROTEIN (SAM35), PUTATIVE (AFU_ORTHOLOGUE AFUA_1G13180)-RELATED"/>
    <property type="match status" value="1"/>
</dbReference>